<evidence type="ECO:0000313" key="15">
    <source>
        <dbReference type="EMBL" id="PWZ30704.1"/>
    </source>
</evidence>
<evidence type="ECO:0000259" key="13">
    <source>
        <dbReference type="PROSITE" id="PS51456"/>
    </source>
</evidence>
<dbReference type="Gene3D" id="1.20.5.4820">
    <property type="match status" value="1"/>
</dbReference>
<comment type="similarity">
    <text evidence="9">Belongs to the TRAFAC class myosin-kinesin ATPase superfamily. Myosin family.</text>
</comment>
<dbReference type="GO" id="GO:0030048">
    <property type="term" value="P:actin filament-based movement"/>
    <property type="evidence" value="ECO:0007669"/>
    <property type="project" value="UniProtKB-ARBA"/>
</dbReference>
<dbReference type="SMART" id="SM00242">
    <property type="entry name" value="MYSc"/>
    <property type="match status" value="1"/>
</dbReference>
<evidence type="ECO:0000256" key="11">
    <source>
        <dbReference type="SAM" id="MobiDB-lite"/>
    </source>
</evidence>
<evidence type="ECO:0000259" key="14">
    <source>
        <dbReference type="PROSITE" id="PS51844"/>
    </source>
</evidence>
<evidence type="ECO:0000256" key="8">
    <source>
        <dbReference type="ARBA" id="ARBA00023203"/>
    </source>
</evidence>
<feature type="region of interest" description="Disordered" evidence="11">
    <location>
        <begin position="820"/>
        <end position="839"/>
    </location>
</feature>
<protein>
    <submittedName>
        <fullName evidence="15">Myosin-17</fullName>
    </submittedName>
</protein>
<dbReference type="PROSITE" id="PS51126">
    <property type="entry name" value="DILUTE"/>
    <property type="match status" value="1"/>
</dbReference>
<dbReference type="Gene3D" id="1.10.287.1490">
    <property type="match status" value="1"/>
</dbReference>
<feature type="region of interest" description="Disordered" evidence="11">
    <location>
        <begin position="2101"/>
        <end position="2166"/>
    </location>
</feature>
<dbReference type="Gene3D" id="6.20.240.20">
    <property type="match status" value="1"/>
</dbReference>
<dbReference type="Pfam" id="PF00063">
    <property type="entry name" value="Myosin_head"/>
    <property type="match status" value="1"/>
</dbReference>
<dbReference type="Gene3D" id="1.20.120.720">
    <property type="entry name" value="Myosin VI head, motor domain, U50 subdomain"/>
    <property type="match status" value="1"/>
</dbReference>
<dbReference type="EMBL" id="NCVQ01000004">
    <property type="protein sequence ID" value="PWZ30704.1"/>
    <property type="molecule type" value="Genomic_DNA"/>
</dbReference>
<keyword evidence="3 9" id="KW-0067">ATP-binding</keyword>
<dbReference type="Pfam" id="PF02736">
    <property type="entry name" value="Myosin_N"/>
    <property type="match status" value="1"/>
</dbReference>
<keyword evidence="2 9" id="KW-0547">Nucleotide-binding</keyword>
<feature type="domain" description="Myosin N-terminal SH3-like" evidence="14">
    <location>
        <begin position="8"/>
        <end position="57"/>
    </location>
</feature>
<feature type="compositionally biased region" description="Polar residues" evidence="11">
    <location>
        <begin position="2143"/>
        <end position="2157"/>
    </location>
</feature>
<feature type="coiled-coil region" evidence="10">
    <location>
        <begin position="1695"/>
        <end position="1827"/>
    </location>
</feature>
<feature type="compositionally biased region" description="Low complexity" evidence="11">
    <location>
        <begin position="2104"/>
        <end position="2117"/>
    </location>
</feature>
<dbReference type="Gene3D" id="1.20.5.190">
    <property type="match status" value="1"/>
</dbReference>
<evidence type="ECO:0000256" key="10">
    <source>
        <dbReference type="SAM" id="Coils"/>
    </source>
</evidence>
<dbReference type="SUPFAM" id="SSF90257">
    <property type="entry name" value="Myosin rod fragments"/>
    <property type="match status" value="1"/>
</dbReference>
<comment type="caution">
    <text evidence="15">The sequence shown here is derived from an EMBL/GenBank/DDBJ whole genome shotgun (WGS) entry which is preliminary data.</text>
</comment>
<feature type="domain" description="Myosin motor" evidence="13">
    <location>
        <begin position="62"/>
        <end position="732"/>
    </location>
</feature>
<evidence type="ECO:0000256" key="1">
    <source>
        <dbReference type="ARBA" id="ARBA00022737"/>
    </source>
</evidence>
<evidence type="ECO:0000256" key="5">
    <source>
        <dbReference type="ARBA" id="ARBA00023054"/>
    </source>
</evidence>
<dbReference type="GO" id="GO:0005524">
    <property type="term" value="F:ATP binding"/>
    <property type="evidence" value="ECO:0007669"/>
    <property type="project" value="UniProtKB-UniRule"/>
</dbReference>
<organism evidence="15 16">
    <name type="scientific">Zea mays</name>
    <name type="common">Maize</name>
    <dbReference type="NCBI Taxonomy" id="4577"/>
    <lineage>
        <taxon>Eukaryota</taxon>
        <taxon>Viridiplantae</taxon>
        <taxon>Streptophyta</taxon>
        <taxon>Embryophyta</taxon>
        <taxon>Tracheophyta</taxon>
        <taxon>Spermatophyta</taxon>
        <taxon>Magnoliopsida</taxon>
        <taxon>Liliopsida</taxon>
        <taxon>Poales</taxon>
        <taxon>Poaceae</taxon>
        <taxon>PACMAD clade</taxon>
        <taxon>Panicoideae</taxon>
        <taxon>Andropogonodae</taxon>
        <taxon>Andropogoneae</taxon>
        <taxon>Tripsacinae</taxon>
        <taxon>Zea</taxon>
    </lineage>
</organism>
<feature type="coiled-coil region" evidence="10">
    <location>
        <begin position="1289"/>
        <end position="1666"/>
    </location>
</feature>
<keyword evidence="5 10" id="KW-0175">Coiled coil</keyword>
<keyword evidence="4" id="KW-0112">Calmodulin-binding</keyword>
<evidence type="ECO:0000256" key="4">
    <source>
        <dbReference type="ARBA" id="ARBA00022860"/>
    </source>
</evidence>
<keyword evidence="6 9" id="KW-0518">Myosin</keyword>
<evidence type="ECO:0000256" key="3">
    <source>
        <dbReference type="ARBA" id="ARBA00022840"/>
    </source>
</evidence>
<evidence type="ECO:0000256" key="9">
    <source>
        <dbReference type="PROSITE-ProRule" id="PRU00782"/>
    </source>
</evidence>
<feature type="binding site" evidence="9">
    <location>
        <begin position="156"/>
        <end position="163"/>
    </location>
    <ligand>
        <name>ATP</name>
        <dbReference type="ChEBI" id="CHEBI:30616"/>
    </ligand>
</feature>
<gene>
    <name evidence="15" type="primary">XI-K_1</name>
    <name evidence="15" type="ORF">Zm00014a_039546</name>
</gene>
<dbReference type="InterPro" id="IPR027417">
    <property type="entry name" value="P-loop_NTPase"/>
</dbReference>
<feature type="coiled-coil region" evidence="10">
    <location>
        <begin position="1022"/>
        <end position="1076"/>
    </location>
</feature>
<dbReference type="InterPro" id="IPR002710">
    <property type="entry name" value="Dilute_dom"/>
</dbReference>
<dbReference type="PROSITE" id="PS51456">
    <property type="entry name" value="MYOSIN_MOTOR"/>
    <property type="match status" value="1"/>
</dbReference>
<keyword evidence="1" id="KW-0677">Repeat</keyword>
<dbReference type="CDD" id="cd01384">
    <property type="entry name" value="MYSc_Myo11"/>
    <property type="match status" value="1"/>
</dbReference>
<dbReference type="GO" id="GO:0016459">
    <property type="term" value="C:myosin complex"/>
    <property type="evidence" value="ECO:0007669"/>
    <property type="project" value="UniProtKB-KW"/>
</dbReference>
<dbReference type="SMART" id="SM01132">
    <property type="entry name" value="DIL"/>
    <property type="match status" value="1"/>
</dbReference>
<feature type="region of interest" description="Actin-binding" evidence="9">
    <location>
        <begin position="612"/>
        <end position="634"/>
    </location>
</feature>
<feature type="coiled-coil region" evidence="10">
    <location>
        <begin position="1227"/>
        <end position="1257"/>
    </location>
</feature>
<keyword evidence="8 9" id="KW-0009">Actin-binding</keyword>
<dbReference type="GO" id="GO:0003779">
    <property type="term" value="F:actin binding"/>
    <property type="evidence" value="ECO:0007669"/>
    <property type="project" value="UniProtKB-KW"/>
</dbReference>
<dbReference type="GO" id="GO:0003774">
    <property type="term" value="F:cytoskeletal motor activity"/>
    <property type="evidence" value="ECO:0007669"/>
    <property type="project" value="UniProtKB-UniRule"/>
</dbReference>
<dbReference type="SUPFAM" id="SSF52540">
    <property type="entry name" value="P-loop containing nucleoside triphosphate hydrolases"/>
    <property type="match status" value="1"/>
</dbReference>
<dbReference type="PANTHER" id="PTHR13140">
    <property type="entry name" value="MYOSIN"/>
    <property type="match status" value="1"/>
</dbReference>
<dbReference type="InterPro" id="IPR036961">
    <property type="entry name" value="Kinesin_motor_dom_sf"/>
</dbReference>
<dbReference type="PANTHER" id="PTHR13140:SF737">
    <property type="entry name" value="MYOSIN FAMILY PROTEIN WITH DIL DOMAIN"/>
    <property type="match status" value="1"/>
</dbReference>
<evidence type="ECO:0000256" key="2">
    <source>
        <dbReference type="ARBA" id="ARBA00022741"/>
    </source>
</evidence>
<evidence type="ECO:0000256" key="7">
    <source>
        <dbReference type="ARBA" id="ARBA00023175"/>
    </source>
</evidence>
<evidence type="ECO:0000256" key="6">
    <source>
        <dbReference type="ARBA" id="ARBA00023123"/>
    </source>
</evidence>
<dbReference type="Pfam" id="PF01843">
    <property type="entry name" value="DIL"/>
    <property type="match status" value="1"/>
</dbReference>
<reference evidence="15 16" key="1">
    <citation type="journal article" date="2018" name="Nat. Genet.">
        <title>Extensive intraspecific gene order and gene structural variations between Mo17 and other maize genomes.</title>
        <authorList>
            <person name="Sun S."/>
            <person name="Zhou Y."/>
            <person name="Chen J."/>
            <person name="Shi J."/>
            <person name="Zhao H."/>
            <person name="Zhao H."/>
            <person name="Song W."/>
            <person name="Zhang M."/>
            <person name="Cui Y."/>
            <person name="Dong X."/>
            <person name="Liu H."/>
            <person name="Ma X."/>
            <person name="Jiao Y."/>
            <person name="Wang B."/>
            <person name="Wei X."/>
            <person name="Stein J.C."/>
            <person name="Glaubitz J.C."/>
            <person name="Lu F."/>
            <person name="Yu G."/>
            <person name="Liang C."/>
            <person name="Fengler K."/>
            <person name="Li B."/>
            <person name="Rafalski A."/>
            <person name="Schnable P.S."/>
            <person name="Ware D.H."/>
            <person name="Buckler E.S."/>
            <person name="Lai J."/>
        </authorList>
    </citation>
    <scope>NUCLEOTIDE SEQUENCE [LARGE SCALE GENOMIC DNA]</scope>
    <source>
        <strain evidence="16">cv. Missouri 17</strain>
        <tissue evidence="15">Seedling</tissue>
    </source>
</reference>
<dbReference type="FunFam" id="1.10.10.820:FF:000001">
    <property type="entry name" value="Myosin heavy chain"/>
    <property type="match status" value="1"/>
</dbReference>
<name>A0A3L6FBU3_MAIZE</name>
<evidence type="ECO:0000259" key="12">
    <source>
        <dbReference type="PROSITE" id="PS51126"/>
    </source>
</evidence>
<dbReference type="InterPro" id="IPR036018">
    <property type="entry name" value="MYSc_Myo11"/>
</dbReference>
<dbReference type="Gene3D" id="3.40.850.10">
    <property type="entry name" value="Kinesin motor domain"/>
    <property type="match status" value="1"/>
</dbReference>
<dbReference type="Gene3D" id="1.20.58.530">
    <property type="match status" value="1"/>
</dbReference>
<dbReference type="PRINTS" id="PR00193">
    <property type="entry name" value="MYOSINHEAVY"/>
</dbReference>
<sequence length="2686" mass="303561">MASTLNIVIGSHVWVEDKDLSWVDGEVSRIDGKKAHVRTTKGKTVIANISDIHPKDTEAPPDGVDDMTRLSYLHEPGVLDNLAVRYAKNIIYTYTGNILIAINPFQRLPNLVDARTMEKYKGANLGDLDPHVFAIADVSYRQMINEGKSNSILVSGESGAGKTETTKLLMGYLAYLGGRSGTGERTVEQQVLESNPVLEAFGNAKTVRNNNSSRFGKFVEIQFDKSGKISGAAIRTYLLERSRVCQINSPERNYHCFYFLCAAPSEDLKKYKLGDPSLFHYLNQSACIKVDGINDAEEYLATRKAMDTVGITDQEQEAIFRVVAAVLHLGNINFTKGREADSSIIKDDKSRFHLNTAGELLMCDCEKLENALIKREINTPEGVITTTVGPNSATISRDGLAKQIYSRLFDWLVNRINASIGQDPNSNKLIGVLDIYGFESFKTNSFEQLCINFTNEKLQQHFNQNVFKMEQEEYTREQINWSYIEFVDNQDVLDLIERKPGGIIALLDEACMFPKSTHETLSQKLYEKFKNHKRFTKPKLSRTAFTIQHYAGDVTYQSDQFLDKNKDYVVAEHQELLNASKCSFVSGLFPQATEENTKSSKSSIATRFKIQLHELMETLSSTEPHYIRCIKPNSVLKPGIFENTNVLQQLRCSGVLEAIRISCAGYPTRKLFHDFLHRFRVLAPEILKEKNDEKVSCQKVLDKMGLQGYQLGGTLGQATSSPHLGTFVSGPLENLCHDSPHQDPYDEAITLDGPLGSFGPSSPHHSPLDGPLEMTNLNSPHQLSPIFKDTVIGMLGLNKFSSPPHVQPEETLERIVSGSPHKFTADSEGPPSVSYSSTTFGKKQTTTSLKVYTRKMSRDKVCQDTEVVQVIVDGRGDVEQVLDNLAEMEDIGRTKVFLRAGQMADLDARRTEMRNNAAKGVQSQFRTHVAREQFLVLRDTSIYLQSFVRARLACKQHEFLRQQAAALRIQKNARWYFAWKTYYQLRLSAITLQAGLRSMAARNEFTFRKKNKASVHIQADLEKSKADEVSKLKEALHEMEQRVEEVKAMQEQESAKKAVEEALAQEREKISLLTTEIEGLKACSSSIIFCFVATDLQAEGFKQGPIFSVLLVAEREENDKMKKAHANALETNEELNKEVSDADEKIKQFSDTVRRLEGTVSEHEGLLLTERQQNEAANAALAESQARNEALVSKLEDAVKQNDLLHEADQRFQEATKNLESSLTFEKQRHEANLIELAEAREKIEELQREVGDTDEKFTLLQTSIQRLREKDALLTTERLESEATKKSLNESEDRNQDLLLKIEIAQKDIAHFQETVRRHEENMAALETSLRSERQQNDAIMKQLAESQGEIGELQRKLEDADARNGLLQDSLQRHEENMAALETSLRSERQQNDAIMKQLAESQGEIGELQRKLEDADARNGLLQDSLQRHEENMAALETSLRSERQQNDAIMKQLAESQGEIGELQRKLEDADARNGLLQDSLQRLEDDATTREALMETEKKETEMTKKTLTEALDQIEELVKEVECANHSVHQLQDSMQRMEQTAVAREATLLAEHQEKDATSKALAEAQGRIEGLLKEIYSANRKNDQLQSTIERLEEGATTTDALYLAERKGHDQTKKSLSEAQETNKELLKKIEKAEKNIDQLLENVERLEKDAITRESLLLTTKQSYGDTAKLLLESQEKNQELVHKVEDSDSKIVLLEDSVKRLEESTADKDSLLAIERHENSETKKELVGSQKKIAELLTEVQDTRANVAELEDLIRRLEGKLAITEALLLTEKEQNASTLKLLAEAQLRIEELIKKLEGSDRKSDSLQDTITRLEQDVTAKEALLLTEKEAHDATRKTLTEAQEESGELLKKIHDNDKHILQLQFTIQRLEETTVANENLLLREREQNDITTKAHNESQEKYEELLSKFVDVDRKIDLLQGTIERLGENTTKDSLLLSERHEKDAIKKALTEAQEKNEELLMKVEDANEKIEQLQTTIDMLEDNVAAKDVSLEAAMKENDAIRRSLTEAQERNDELLKKISDKSDASKRAVTEAHERNEDLLKRNEDLLKRNDDLIKKIEDSSKIVTQLQEALQRLEGKACNLEAENQVLRQQATSTPPTSAKSPASRAKISRIHRSPENGHNLNGDIRQTEMKPSTGTSEAITSAANVPDLGDQKDFEHGEKLQRIPKQKYQPSHHQQPQDDQQWLLACIPQHLGFSGSKPVAALLIYQCLLHWKSFEAMKTGVFDSILHAINSATEAQNDMRTLAYWLSNLSTLTVLLQRSFKTTRTAISTPQRRRFSSERIFHGNQTSNAGLAYLSGQSVVGSAGLPQVEAKYPALLFKQQLVDLIEKVYGMISDSVKKELNPLLELCIQDPRTSHSSIAKGNLNGMGQQNQLTYWLGIVKILTSYLDVLRVNHVPSILVHKLFTQIFSLIDVQLFNRLLLRRECCSFSNGEYVRAGLTELKHWSDNATREFAGSAWEALRHIRQAVDFLSIEQIPEQHIEDQGIYLNDDQSTEQNPEQHIEDQGLILYDDQSTEQNSEQNIEQQTSLIPSGLNLLNSQPVTTQLNVQDDRRLLQAYPLVISLKPMRTLREIHTDVCPALSIQQLERIVSMYWDDVNGTNTISAEFTSSLKSAVRDESNMATSFSILLDDDSSIPFSLDDITKTLPVIEVADDDFVPFVHENPSFAFLLQRGE</sequence>
<proteinExistence type="inferred from homology"/>
<keyword evidence="7 9" id="KW-0505">Motor protein</keyword>
<dbReference type="Proteomes" id="UP000251960">
    <property type="component" value="Chromosome 3"/>
</dbReference>
<feature type="coiled-coil region" evidence="10">
    <location>
        <begin position="1118"/>
        <end position="1201"/>
    </location>
</feature>
<feature type="domain" description="Dilute" evidence="12">
    <location>
        <begin position="2237"/>
        <end position="2629"/>
    </location>
</feature>
<evidence type="ECO:0000313" key="16">
    <source>
        <dbReference type="Proteomes" id="UP000251960"/>
    </source>
</evidence>
<dbReference type="Gene3D" id="1.10.10.820">
    <property type="match status" value="1"/>
</dbReference>
<accession>A0A3L6FBU3</accession>
<dbReference type="InterPro" id="IPR004009">
    <property type="entry name" value="SH3_Myosin"/>
</dbReference>
<dbReference type="PROSITE" id="PS51844">
    <property type="entry name" value="SH3_LIKE"/>
    <property type="match status" value="1"/>
</dbReference>
<dbReference type="PROSITE" id="PS50096">
    <property type="entry name" value="IQ"/>
    <property type="match status" value="3"/>
</dbReference>
<dbReference type="InterPro" id="IPR001609">
    <property type="entry name" value="Myosin_head_motor_dom-like"/>
</dbReference>
<dbReference type="ExpressionAtlas" id="A0A3L6FBU3">
    <property type="expression patterns" value="baseline and differential"/>
</dbReference>
<dbReference type="GO" id="GO:0005516">
    <property type="term" value="F:calmodulin binding"/>
    <property type="evidence" value="ECO:0007669"/>
    <property type="project" value="UniProtKB-KW"/>
</dbReference>